<dbReference type="RefSeq" id="WP_390229007.1">
    <property type="nucleotide sequence ID" value="NZ_JBHSCN010000005.1"/>
</dbReference>
<gene>
    <name evidence="1" type="ORF">ACFOYW_11150</name>
</gene>
<evidence type="ECO:0008006" key="3">
    <source>
        <dbReference type="Google" id="ProtNLM"/>
    </source>
</evidence>
<evidence type="ECO:0000313" key="1">
    <source>
        <dbReference type="EMBL" id="MFC4243933.1"/>
    </source>
</evidence>
<reference evidence="2" key="1">
    <citation type="journal article" date="2019" name="Int. J. Syst. Evol. Microbiol.">
        <title>The Global Catalogue of Microorganisms (GCM) 10K type strain sequencing project: providing services to taxonomists for standard genome sequencing and annotation.</title>
        <authorList>
            <consortium name="The Broad Institute Genomics Platform"/>
            <consortium name="The Broad Institute Genome Sequencing Center for Infectious Disease"/>
            <person name="Wu L."/>
            <person name="Ma J."/>
        </authorList>
    </citation>
    <scope>NUCLEOTIDE SEQUENCE [LARGE SCALE GENOMIC DNA]</scope>
    <source>
        <strain evidence="2">CGMCC 1.10363</strain>
    </source>
</reference>
<accession>A0ABV8Q8F3</accession>
<evidence type="ECO:0000313" key="2">
    <source>
        <dbReference type="Proteomes" id="UP001595900"/>
    </source>
</evidence>
<protein>
    <recommendedName>
        <fullName evidence="3">CHAD domain-containing protein</fullName>
    </recommendedName>
</protein>
<comment type="caution">
    <text evidence="1">The sequence shown here is derived from an EMBL/GenBank/DDBJ whole genome shotgun (WGS) entry which is preliminary data.</text>
</comment>
<proteinExistence type="predicted"/>
<dbReference type="Proteomes" id="UP001595900">
    <property type="component" value="Unassembled WGS sequence"/>
</dbReference>
<sequence>MSAPQRELDRAATRARVRALRAECQLIDASLPSVGPWHGPANAMYRLRLARVRLRLGAALAAIEAAELAL</sequence>
<keyword evidence="2" id="KW-1185">Reference proteome</keyword>
<dbReference type="EMBL" id="JBHSCN010000005">
    <property type="protein sequence ID" value="MFC4243933.1"/>
    <property type="molecule type" value="Genomic_DNA"/>
</dbReference>
<name>A0ABV8Q8F3_9MICO</name>
<organism evidence="1 2">
    <name type="scientific">Gryllotalpicola reticulitermitis</name>
    <dbReference type="NCBI Taxonomy" id="1184153"/>
    <lineage>
        <taxon>Bacteria</taxon>
        <taxon>Bacillati</taxon>
        <taxon>Actinomycetota</taxon>
        <taxon>Actinomycetes</taxon>
        <taxon>Micrococcales</taxon>
        <taxon>Microbacteriaceae</taxon>
        <taxon>Gryllotalpicola</taxon>
    </lineage>
</organism>